<dbReference type="InterPro" id="IPR050411">
    <property type="entry name" value="AlphaKG_dependent_hydroxylases"/>
</dbReference>
<dbReference type="PANTHER" id="PTHR10696:SF51">
    <property type="entry name" value="TRIMETHYLLYSINE DIOXYGENASE, MITOCHONDRIAL"/>
    <property type="match status" value="1"/>
</dbReference>
<feature type="domain" description="TauD/TfdA-like" evidence="16">
    <location>
        <begin position="166"/>
        <end position="407"/>
    </location>
</feature>
<evidence type="ECO:0000256" key="5">
    <source>
        <dbReference type="ARBA" id="ARBA00012267"/>
    </source>
</evidence>
<comment type="cofactor">
    <cofactor evidence="2">
        <name>L-ascorbate</name>
        <dbReference type="ChEBI" id="CHEBI:38290"/>
    </cofactor>
</comment>
<comment type="cofactor">
    <cofactor evidence="1">
        <name>Fe(2+)</name>
        <dbReference type="ChEBI" id="CHEBI:29033"/>
    </cofactor>
</comment>
<comment type="catalytic activity">
    <reaction evidence="15">
        <text>N(6),N(6),N(6)-trimethyl-L-lysine + 2-oxoglutarate + O2 = (3S)-3-hydroxy-N(6),N(6),N(6)-trimethyl-L-lysine + succinate + CO2</text>
        <dbReference type="Rhea" id="RHEA:14181"/>
        <dbReference type="ChEBI" id="CHEBI:15379"/>
        <dbReference type="ChEBI" id="CHEBI:16526"/>
        <dbReference type="ChEBI" id="CHEBI:16810"/>
        <dbReference type="ChEBI" id="CHEBI:30031"/>
        <dbReference type="ChEBI" id="CHEBI:58100"/>
        <dbReference type="ChEBI" id="CHEBI:141499"/>
        <dbReference type="EC" id="1.14.11.8"/>
    </reaction>
</comment>
<dbReference type="SUPFAM" id="SSF51197">
    <property type="entry name" value="Clavaminate synthase-like"/>
    <property type="match status" value="1"/>
</dbReference>
<keyword evidence="9" id="KW-0560">Oxidoreductase</keyword>
<accession>A0A5N5QIV9</accession>
<comment type="similarity">
    <text evidence="4">Belongs to the gamma-BBH/TMLD family.</text>
</comment>
<dbReference type="Proteomes" id="UP000383932">
    <property type="component" value="Unassembled WGS sequence"/>
</dbReference>
<evidence type="ECO:0000256" key="6">
    <source>
        <dbReference type="ARBA" id="ARBA00022723"/>
    </source>
</evidence>
<evidence type="ECO:0000259" key="17">
    <source>
        <dbReference type="Pfam" id="PF06155"/>
    </source>
</evidence>
<feature type="domain" description="Gamma-butyrobetaine hydroxylase-like N-terminal" evidence="17">
    <location>
        <begin position="30"/>
        <end position="115"/>
    </location>
</feature>
<dbReference type="EC" id="1.14.11.8" evidence="5"/>
<evidence type="ECO:0000313" key="18">
    <source>
        <dbReference type="EMBL" id="KAB5591680.1"/>
    </source>
</evidence>
<evidence type="ECO:0000259" key="16">
    <source>
        <dbReference type="Pfam" id="PF02668"/>
    </source>
</evidence>
<evidence type="ECO:0000256" key="3">
    <source>
        <dbReference type="ARBA" id="ARBA00005022"/>
    </source>
</evidence>
<protein>
    <recommendedName>
        <fullName evidence="5">trimethyllysine dioxygenase</fullName>
        <ecNumber evidence="5">1.14.11.8</ecNumber>
    </recommendedName>
    <alternativeName>
        <fullName evidence="12">Epsilon-trimethyllysine 2-oxoglutarate dioxygenase</fullName>
    </alternativeName>
    <alternativeName>
        <fullName evidence="11">TML hydroxylase</fullName>
    </alternativeName>
    <alternativeName>
        <fullName evidence="13">TML-alpha-ketoglutarate dioxygenase</fullName>
    </alternativeName>
</protein>
<dbReference type="GO" id="GO:0046872">
    <property type="term" value="F:metal ion binding"/>
    <property type="evidence" value="ECO:0007669"/>
    <property type="project" value="UniProtKB-KW"/>
</dbReference>
<keyword evidence="10" id="KW-0408">Iron</keyword>
<sequence length="426" mass="48346">MISLRRAFSLVRYPLIRTTSTVQTSQLNLHCDGSAIHVSGPSIKSLSLPVPWLRDSCQCPRCVYPQTEHKLMHTGYFLTSIPSSISLQPDALAVSWSGPREENGHHDSLYPLSFLERYAESTGQIRRASQFEDVLARKPWDILSYPEPQFIEYQDFVQDPLPTFLRILKYGFVMFRGVPTEGTELGDVEGSTVQNLAEAFGVVRATRPHKLFAGLAHGSHASRLLLHIYPATENIPRFIQTPPRIQFLHCIKNQVKGGRTVFVDALKSAHDLWYQDREAFNLLAKTPIPFQFTRFGNNYYQTHFTFQLAPEQPHSSQDAPPEIEYINYTPSLQAPMPINSPQGIYAALGKYGDLLARPEVRFEHQLRPGECVAFDNRRLLHGRSAFSDSSAGEGDTGEIKRWLKGCYLEWDDLLERTRGLLAKRQS</sequence>
<dbReference type="Gene3D" id="3.30.2020.30">
    <property type="match status" value="1"/>
</dbReference>
<dbReference type="EMBL" id="SSOP01000094">
    <property type="protein sequence ID" value="KAB5591680.1"/>
    <property type="molecule type" value="Genomic_DNA"/>
</dbReference>
<evidence type="ECO:0000313" key="19">
    <source>
        <dbReference type="Proteomes" id="UP000383932"/>
    </source>
</evidence>
<reference evidence="18 19" key="1">
    <citation type="journal article" date="2019" name="Fungal Biol. Biotechnol.">
        <title>Draft genome sequence of fastidious pathogen Ceratobasidium theobromae, which causes vascular-streak dieback in Theobroma cacao.</title>
        <authorList>
            <person name="Ali S.S."/>
            <person name="Asman A."/>
            <person name="Shao J."/>
            <person name="Firmansyah A.P."/>
            <person name="Susilo A.W."/>
            <person name="Rosmana A."/>
            <person name="McMahon P."/>
            <person name="Junaid M."/>
            <person name="Guest D."/>
            <person name="Kheng T.Y."/>
            <person name="Meinhardt L.W."/>
            <person name="Bailey B.A."/>
        </authorList>
    </citation>
    <scope>NUCLEOTIDE SEQUENCE [LARGE SCALE GENOMIC DNA]</scope>
    <source>
        <strain evidence="18 19">CT2</strain>
    </source>
</reference>
<evidence type="ECO:0000256" key="12">
    <source>
        <dbReference type="ARBA" id="ARBA00031778"/>
    </source>
</evidence>
<comment type="pathway">
    <text evidence="3">Amine and polyamine biosynthesis; carnitine biosynthesis.</text>
</comment>
<dbReference type="GO" id="GO:0050353">
    <property type="term" value="F:trimethyllysine dioxygenase activity"/>
    <property type="evidence" value="ECO:0007669"/>
    <property type="project" value="UniProtKB-EC"/>
</dbReference>
<evidence type="ECO:0000256" key="10">
    <source>
        <dbReference type="ARBA" id="ARBA00023004"/>
    </source>
</evidence>
<keyword evidence="6" id="KW-0479">Metal-binding</keyword>
<comment type="caution">
    <text evidence="18">The sequence shown here is derived from an EMBL/GenBank/DDBJ whole genome shotgun (WGS) entry which is preliminary data.</text>
</comment>
<gene>
    <name evidence="18" type="ORF">CTheo_4888</name>
</gene>
<evidence type="ECO:0000256" key="15">
    <source>
        <dbReference type="ARBA" id="ARBA00049334"/>
    </source>
</evidence>
<keyword evidence="7" id="KW-0124">Carnitine biosynthesis</keyword>
<dbReference type="Pfam" id="PF06155">
    <property type="entry name" value="GBBH-like_N"/>
    <property type="match status" value="1"/>
</dbReference>
<keyword evidence="19" id="KW-1185">Reference proteome</keyword>
<organism evidence="18 19">
    <name type="scientific">Ceratobasidium theobromae</name>
    <dbReference type="NCBI Taxonomy" id="1582974"/>
    <lineage>
        <taxon>Eukaryota</taxon>
        <taxon>Fungi</taxon>
        <taxon>Dikarya</taxon>
        <taxon>Basidiomycota</taxon>
        <taxon>Agaricomycotina</taxon>
        <taxon>Agaricomycetes</taxon>
        <taxon>Cantharellales</taxon>
        <taxon>Ceratobasidiaceae</taxon>
        <taxon>Ceratobasidium</taxon>
    </lineage>
</organism>
<proteinExistence type="inferred from homology"/>
<keyword evidence="8 18" id="KW-0223">Dioxygenase</keyword>
<dbReference type="InterPro" id="IPR003819">
    <property type="entry name" value="TauD/TfdA-like"/>
</dbReference>
<evidence type="ECO:0000256" key="9">
    <source>
        <dbReference type="ARBA" id="ARBA00023002"/>
    </source>
</evidence>
<evidence type="ECO:0000256" key="4">
    <source>
        <dbReference type="ARBA" id="ARBA00008654"/>
    </source>
</evidence>
<evidence type="ECO:0000256" key="13">
    <source>
        <dbReference type="ARBA" id="ARBA00032283"/>
    </source>
</evidence>
<evidence type="ECO:0000256" key="11">
    <source>
        <dbReference type="ARBA" id="ARBA00030363"/>
    </source>
</evidence>
<comment type="function">
    <text evidence="14">Converts trimethyllysine (TML) into hydroxytrimethyllysine (HTML).</text>
</comment>
<dbReference type="OrthoDB" id="406634at2759"/>
<evidence type="ECO:0000256" key="14">
    <source>
        <dbReference type="ARBA" id="ARBA00046008"/>
    </source>
</evidence>
<dbReference type="GO" id="GO:0045329">
    <property type="term" value="P:carnitine biosynthetic process"/>
    <property type="evidence" value="ECO:0007669"/>
    <property type="project" value="UniProtKB-KW"/>
</dbReference>
<dbReference type="InterPro" id="IPR010376">
    <property type="entry name" value="GBBH-like_N"/>
</dbReference>
<name>A0A5N5QIV9_9AGAM</name>
<dbReference type="GO" id="GO:0005739">
    <property type="term" value="C:mitochondrion"/>
    <property type="evidence" value="ECO:0007669"/>
    <property type="project" value="TreeGrafter"/>
</dbReference>
<evidence type="ECO:0000256" key="1">
    <source>
        <dbReference type="ARBA" id="ARBA00001954"/>
    </source>
</evidence>
<dbReference type="AlphaFoldDB" id="A0A5N5QIV9"/>
<dbReference type="Gene3D" id="3.60.130.10">
    <property type="entry name" value="Clavaminate synthase-like"/>
    <property type="match status" value="1"/>
</dbReference>
<dbReference type="PANTHER" id="PTHR10696">
    <property type="entry name" value="GAMMA-BUTYROBETAINE HYDROXYLASE-RELATED"/>
    <property type="match status" value="1"/>
</dbReference>
<evidence type="ECO:0000256" key="8">
    <source>
        <dbReference type="ARBA" id="ARBA00022964"/>
    </source>
</evidence>
<evidence type="ECO:0000256" key="7">
    <source>
        <dbReference type="ARBA" id="ARBA00022873"/>
    </source>
</evidence>
<evidence type="ECO:0000256" key="2">
    <source>
        <dbReference type="ARBA" id="ARBA00001961"/>
    </source>
</evidence>
<dbReference type="InterPro" id="IPR038492">
    <property type="entry name" value="GBBH-like_N_sf"/>
</dbReference>
<dbReference type="Pfam" id="PF02668">
    <property type="entry name" value="TauD"/>
    <property type="match status" value="1"/>
</dbReference>
<dbReference type="InterPro" id="IPR042098">
    <property type="entry name" value="TauD-like_sf"/>
</dbReference>